<feature type="transmembrane region" description="Helical" evidence="1">
    <location>
        <begin position="313"/>
        <end position="335"/>
    </location>
</feature>
<evidence type="ECO:0000256" key="1">
    <source>
        <dbReference type="SAM" id="Phobius"/>
    </source>
</evidence>
<dbReference type="STRING" id="1051890.A0A3N4LJ42"/>
<proteinExistence type="predicted"/>
<sequence length="367" mass="41082">MAQPELSLSGVSMNNSDPAFELGMEVSTATTSMTMIDDNDGVQRVEATTELKLGDEGVFVDVEKSRASREDGEDRPQLIELPYSLRVRKLKIAIIVLMVSLDGFLLPTFIFYILKYAAHVSDKRNVSITTAAFGFLSLIQYVLRIYRLLKPNSTYLPLHSPHRWYLDFYQFQFTLGFILITLIFTLALTDSQGHVIVRNTSLAPCILLLQCGPQFLVSCVAYKQKWVNKFRFSSSLAGEQAVPAVFTIVEDVIGVDGRGGGKGGFRELWKGRYMQSLRFREMVFKQTVFWGVGAIVGGAVTLAVVLTPAVSEYVAYGFGWCFPFTLSAFMIGITIKWVQKDLAKEQEEWDTADVSVIRGYQLQPVVP</sequence>
<dbReference type="EMBL" id="ML121832">
    <property type="protein sequence ID" value="RPB17945.1"/>
    <property type="molecule type" value="Genomic_DNA"/>
</dbReference>
<feature type="transmembrane region" description="Helical" evidence="1">
    <location>
        <begin position="92"/>
        <end position="114"/>
    </location>
</feature>
<dbReference type="OrthoDB" id="4838853at2759"/>
<protein>
    <submittedName>
        <fullName evidence="2">Uncharacterized protein</fullName>
    </submittedName>
</protein>
<dbReference type="InParanoid" id="A0A3N4LJ42"/>
<gene>
    <name evidence="2" type="ORF">L211DRAFT_844218</name>
</gene>
<reference evidence="2 3" key="1">
    <citation type="journal article" date="2018" name="Nat. Ecol. Evol.">
        <title>Pezizomycetes genomes reveal the molecular basis of ectomycorrhizal truffle lifestyle.</title>
        <authorList>
            <person name="Murat C."/>
            <person name="Payen T."/>
            <person name="Noel B."/>
            <person name="Kuo A."/>
            <person name="Morin E."/>
            <person name="Chen J."/>
            <person name="Kohler A."/>
            <person name="Krizsan K."/>
            <person name="Balestrini R."/>
            <person name="Da Silva C."/>
            <person name="Montanini B."/>
            <person name="Hainaut M."/>
            <person name="Levati E."/>
            <person name="Barry K.W."/>
            <person name="Belfiori B."/>
            <person name="Cichocki N."/>
            <person name="Clum A."/>
            <person name="Dockter R.B."/>
            <person name="Fauchery L."/>
            <person name="Guy J."/>
            <person name="Iotti M."/>
            <person name="Le Tacon F."/>
            <person name="Lindquist E.A."/>
            <person name="Lipzen A."/>
            <person name="Malagnac F."/>
            <person name="Mello A."/>
            <person name="Molinier V."/>
            <person name="Miyauchi S."/>
            <person name="Poulain J."/>
            <person name="Riccioni C."/>
            <person name="Rubini A."/>
            <person name="Sitrit Y."/>
            <person name="Splivallo R."/>
            <person name="Traeger S."/>
            <person name="Wang M."/>
            <person name="Zifcakova L."/>
            <person name="Wipf D."/>
            <person name="Zambonelli A."/>
            <person name="Paolocci F."/>
            <person name="Nowrousian M."/>
            <person name="Ottonello S."/>
            <person name="Baldrian P."/>
            <person name="Spatafora J.W."/>
            <person name="Henrissat B."/>
            <person name="Nagy L.G."/>
            <person name="Aury J.M."/>
            <person name="Wincker P."/>
            <person name="Grigoriev I.V."/>
            <person name="Bonfante P."/>
            <person name="Martin F.M."/>
        </authorList>
    </citation>
    <scope>NUCLEOTIDE SEQUENCE [LARGE SCALE GENOMIC DNA]</scope>
    <source>
        <strain evidence="2 3">ATCC MYA-4762</strain>
    </source>
</reference>
<dbReference type="PANTHER" id="PTHR42024">
    <property type="entry name" value="AMINO ACID PERMEASE_ SLC12A DOMAIN-CONTAINING PROTEIN"/>
    <property type="match status" value="1"/>
</dbReference>
<dbReference type="AlphaFoldDB" id="A0A3N4LJ42"/>
<keyword evidence="3" id="KW-1185">Reference proteome</keyword>
<dbReference type="Proteomes" id="UP000267821">
    <property type="component" value="Unassembled WGS sequence"/>
</dbReference>
<keyword evidence="1" id="KW-1133">Transmembrane helix</keyword>
<organism evidence="2 3">
    <name type="scientific">Terfezia boudieri ATCC MYA-4762</name>
    <dbReference type="NCBI Taxonomy" id="1051890"/>
    <lineage>
        <taxon>Eukaryota</taxon>
        <taxon>Fungi</taxon>
        <taxon>Dikarya</taxon>
        <taxon>Ascomycota</taxon>
        <taxon>Pezizomycotina</taxon>
        <taxon>Pezizomycetes</taxon>
        <taxon>Pezizales</taxon>
        <taxon>Pezizaceae</taxon>
        <taxon>Terfezia</taxon>
    </lineage>
</organism>
<evidence type="ECO:0000313" key="2">
    <source>
        <dbReference type="EMBL" id="RPB17945.1"/>
    </source>
</evidence>
<name>A0A3N4LJ42_9PEZI</name>
<feature type="transmembrane region" description="Helical" evidence="1">
    <location>
        <begin position="126"/>
        <end position="143"/>
    </location>
</feature>
<dbReference type="PANTHER" id="PTHR42024:SF1">
    <property type="entry name" value="AMINO ACID PERMEASE_ SLC12A DOMAIN-CONTAINING PROTEIN"/>
    <property type="match status" value="1"/>
</dbReference>
<keyword evidence="1" id="KW-0472">Membrane</keyword>
<accession>A0A3N4LJ42</accession>
<feature type="transmembrane region" description="Helical" evidence="1">
    <location>
        <begin position="164"/>
        <end position="189"/>
    </location>
</feature>
<keyword evidence="1" id="KW-0812">Transmembrane</keyword>
<feature type="transmembrane region" description="Helical" evidence="1">
    <location>
        <begin position="288"/>
        <end position="307"/>
    </location>
</feature>
<evidence type="ECO:0000313" key="3">
    <source>
        <dbReference type="Proteomes" id="UP000267821"/>
    </source>
</evidence>